<feature type="region of interest" description="Disordered" evidence="1">
    <location>
        <begin position="36"/>
        <end position="70"/>
    </location>
</feature>
<name>A0A8B7TIW1_CASCN</name>
<organism evidence="2">
    <name type="scientific">Castor canadensis</name>
    <name type="common">American beaver</name>
    <dbReference type="NCBI Taxonomy" id="51338"/>
    <lineage>
        <taxon>Eukaryota</taxon>
        <taxon>Metazoa</taxon>
        <taxon>Chordata</taxon>
        <taxon>Craniata</taxon>
        <taxon>Vertebrata</taxon>
        <taxon>Euteleostomi</taxon>
        <taxon>Mammalia</taxon>
        <taxon>Eutheria</taxon>
        <taxon>Euarchontoglires</taxon>
        <taxon>Glires</taxon>
        <taxon>Rodentia</taxon>
        <taxon>Castorimorpha</taxon>
        <taxon>Castoridae</taxon>
        <taxon>Castor</taxon>
    </lineage>
</organism>
<sequence>MEAKAGGVGGCGLAVTLASYRAARTMVGLGPTVSTHVSIKQPRPTGQAGPHPIVQMKGGSPLAQGQQSWGLNLGPSAVPQPLPCWGQGSQGQLGLPSQMAVACSAPPLQERSWLGWNQSQRPLRPRTFPALSRVITCPVTSAHFLHLSSGLQGCRQQLTLPAPSEVCPGGRLVIKPILQEAADGSVPLSPRQGFKQVLEGPGGLLFPPLPLRHIRAWVGADGRNWNLALLCDSDKSLPLSGP</sequence>
<gene>
    <name evidence="2" type="primary">LOC109674297</name>
</gene>
<proteinExistence type="predicted"/>
<dbReference type="RefSeq" id="XP_020006881.1">
    <property type="nucleotide sequence ID" value="XM_020151292.1"/>
</dbReference>
<dbReference type="KEGG" id="ccan:109674297"/>
<evidence type="ECO:0000313" key="2">
    <source>
        <dbReference type="RefSeq" id="XP_020006881.1"/>
    </source>
</evidence>
<evidence type="ECO:0000256" key="1">
    <source>
        <dbReference type="SAM" id="MobiDB-lite"/>
    </source>
</evidence>
<reference evidence="2" key="1">
    <citation type="submission" date="2025-08" db="UniProtKB">
        <authorList>
            <consortium name="RefSeq"/>
        </authorList>
    </citation>
    <scope>IDENTIFICATION</scope>
    <source>
        <tissue evidence="2">Leukocyte</tissue>
    </source>
</reference>
<protein>
    <submittedName>
        <fullName evidence="2">Uncharacterized protein LOC109674297</fullName>
    </submittedName>
</protein>
<dbReference type="AlphaFoldDB" id="A0A8B7TIW1"/>
<accession>A0A8B7TIW1</accession>